<proteinExistence type="predicted"/>
<accession>D0LBV4</accession>
<name>D0LBV4_GORB4</name>
<dbReference type="AlphaFoldDB" id="D0LBV4"/>
<protein>
    <submittedName>
        <fullName evidence="1">Uncharacterized protein</fullName>
    </submittedName>
</protein>
<organism evidence="1 2">
    <name type="scientific">Gordonia bronchialis (strain ATCC 25592 / DSM 43247 / BCRC 13721 / JCM 3198 / KCTC 3076 / NBRC 16047 / NCTC 10667)</name>
    <name type="common">Rhodococcus bronchialis</name>
    <dbReference type="NCBI Taxonomy" id="526226"/>
    <lineage>
        <taxon>Bacteria</taxon>
        <taxon>Bacillati</taxon>
        <taxon>Actinomycetota</taxon>
        <taxon>Actinomycetes</taxon>
        <taxon>Mycobacteriales</taxon>
        <taxon>Gordoniaceae</taxon>
        <taxon>Gordonia</taxon>
    </lineage>
</organism>
<dbReference type="InterPro" id="IPR012349">
    <property type="entry name" value="Split_barrel_FMN-bd"/>
</dbReference>
<gene>
    <name evidence="1" type="ordered locus">Gbro_3135</name>
</gene>
<dbReference type="eggNOG" id="COG3467">
    <property type="taxonomic scope" value="Bacteria"/>
</dbReference>
<reference evidence="1 2" key="2">
    <citation type="journal article" date="2010" name="Stand. Genomic Sci.">
        <title>Complete genome sequence of Gordonia bronchialis type strain (3410).</title>
        <authorList>
            <person name="Ivanova N."/>
            <person name="Sikorski J."/>
            <person name="Jando M."/>
            <person name="Lapidus A."/>
            <person name="Nolan M."/>
            <person name="Lucas S."/>
            <person name="Del Rio T.G."/>
            <person name="Tice H."/>
            <person name="Copeland A."/>
            <person name="Cheng J.F."/>
            <person name="Chen F."/>
            <person name="Bruce D."/>
            <person name="Goodwin L."/>
            <person name="Pitluck S."/>
            <person name="Mavromatis K."/>
            <person name="Ovchinnikova G."/>
            <person name="Pati A."/>
            <person name="Chen A."/>
            <person name="Palaniappan K."/>
            <person name="Land M."/>
            <person name="Hauser L."/>
            <person name="Chang Y.J."/>
            <person name="Jeffries C.D."/>
            <person name="Chain P."/>
            <person name="Saunders E."/>
            <person name="Han C."/>
            <person name="Detter J.C."/>
            <person name="Brettin T."/>
            <person name="Rohde M."/>
            <person name="Goker M."/>
            <person name="Bristow J."/>
            <person name="Eisen J.A."/>
            <person name="Markowitz V."/>
            <person name="Hugenholtz P."/>
            <person name="Klenk H.P."/>
            <person name="Kyrpides N.C."/>
        </authorList>
    </citation>
    <scope>NUCLEOTIDE SEQUENCE [LARGE SCALE GENOMIC DNA]</scope>
    <source>
        <strain evidence="2">ATCC 25592 / DSM 43247 / BCRC 13721 / JCM 3198 / KCTC 3076 / NBRC 16047 / NCTC 10667</strain>
    </source>
</reference>
<dbReference type="Gene3D" id="2.30.110.10">
    <property type="entry name" value="Electron Transport, Fmn-binding Protein, Chain A"/>
    <property type="match status" value="1"/>
</dbReference>
<dbReference type="SUPFAM" id="SSF50475">
    <property type="entry name" value="FMN-binding split barrel"/>
    <property type="match status" value="1"/>
</dbReference>
<evidence type="ECO:0000313" key="2">
    <source>
        <dbReference type="Proteomes" id="UP000001219"/>
    </source>
</evidence>
<dbReference type="STRING" id="526226.Gbro_3135"/>
<keyword evidence="2" id="KW-1185">Reference proteome</keyword>
<evidence type="ECO:0000313" key="1">
    <source>
        <dbReference type="EMBL" id="ACY22341.1"/>
    </source>
</evidence>
<dbReference type="EMBL" id="CP001802">
    <property type="protein sequence ID" value="ACY22341.1"/>
    <property type="molecule type" value="Genomic_DNA"/>
</dbReference>
<sequence>MEAEGGRAPLTIPIWYQYTPGKKPWVLTGTGSRKLGLIRAAGRFTLMVDRVEPTLRYVAVSGAVVDYVDGTRDDLREMAARYLPEEKVGPYVEMAEREHGPQTRVTLDPQQWLSVDLGNI</sequence>
<dbReference type="KEGG" id="gbr:Gbro_3135"/>
<reference evidence="2" key="1">
    <citation type="submission" date="2009-10" db="EMBL/GenBank/DDBJ databases">
        <title>The complete chromosome of Gordonia bronchialis DSM 43247.</title>
        <authorList>
            <consortium name="US DOE Joint Genome Institute (JGI-PGF)"/>
            <person name="Lucas S."/>
            <person name="Copeland A."/>
            <person name="Lapidus A."/>
            <person name="Glavina del Rio T."/>
            <person name="Dalin E."/>
            <person name="Tice H."/>
            <person name="Bruce D."/>
            <person name="Goodwin L."/>
            <person name="Pitluck S."/>
            <person name="Kyrpides N."/>
            <person name="Mavromatis K."/>
            <person name="Ivanova N."/>
            <person name="Ovchinnikova G."/>
            <person name="Saunders E."/>
            <person name="Brettin T."/>
            <person name="Detter J.C."/>
            <person name="Han C."/>
            <person name="Larimer F."/>
            <person name="Land M."/>
            <person name="Hauser L."/>
            <person name="Markowitz V."/>
            <person name="Cheng J.-F."/>
            <person name="Hugenholtz P."/>
            <person name="Woyke T."/>
            <person name="Wu D."/>
            <person name="Jando M."/>
            <person name="Schneider S."/>
            <person name="Goeker M."/>
            <person name="Klenk H.-P."/>
            <person name="Eisen J.A."/>
        </authorList>
    </citation>
    <scope>NUCLEOTIDE SEQUENCE [LARGE SCALE GENOMIC DNA]</scope>
    <source>
        <strain evidence="2">ATCC 25592 / DSM 43247 / BCRC 13721 / JCM 3198 / KCTC 3076 / NBRC 16047 / NCTC 10667</strain>
    </source>
</reference>
<dbReference type="Proteomes" id="UP000001219">
    <property type="component" value="Chromosome"/>
</dbReference>
<dbReference type="HOGENOM" id="CLU_123922_1_0_11"/>